<feature type="transmembrane region" description="Helical" evidence="1">
    <location>
        <begin position="135"/>
        <end position="155"/>
    </location>
</feature>
<gene>
    <name evidence="2" type="ORF">CNYM01_10421</name>
</gene>
<feature type="transmembrane region" description="Helical" evidence="1">
    <location>
        <begin position="6"/>
        <end position="24"/>
    </location>
</feature>
<dbReference type="OrthoDB" id="4834801at2759"/>
<name>A0A135UV70_9PEZI</name>
<proteinExistence type="predicted"/>
<keyword evidence="3" id="KW-1185">Reference proteome</keyword>
<feature type="transmembrane region" description="Helical" evidence="1">
    <location>
        <begin position="350"/>
        <end position="371"/>
    </location>
</feature>
<evidence type="ECO:0000256" key="1">
    <source>
        <dbReference type="SAM" id="Phobius"/>
    </source>
</evidence>
<feature type="transmembrane region" description="Helical" evidence="1">
    <location>
        <begin position="44"/>
        <end position="66"/>
    </location>
</feature>
<feature type="transmembrane region" description="Helical" evidence="1">
    <location>
        <begin position="167"/>
        <end position="191"/>
    </location>
</feature>
<keyword evidence="1" id="KW-1133">Transmembrane helix</keyword>
<evidence type="ECO:0000313" key="3">
    <source>
        <dbReference type="Proteomes" id="UP000070054"/>
    </source>
</evidence>
<feature type="transmembrane region" description="Helical" evidence="1">
    <location>
        <begin position="391"/>
        <end position="413"/>
    </location>
</feature>
<dbReference type="Proteomes" id="UP000070054">
    <property type="component" value="Unassembled WGS sequence"/>
</dbReference>
<evidence type="ECO:0000313" key="2">
    <source>
        <dbReference type="EMBL" id="KXH64242.1"/>
    </source>
</evidence>
<dbReference type="AlphaFoldDB" id="A0A135UV70"/>
<feature type="transmembrane region" description="Helical" evidence="1">
    <location>
        <begin position="203"/>
        <end position="222"/>
    </location>
</feature>
<keyword evidence="1" id="KW-0812">Transmembrane</keyword>
<protein>
    <submittedName>
        <fullName evidence="2">Uncharacterized protein</fullName>
    </submittedName>
</protein>
<dbReference type="EMBL" id="JEMN01000113">
    <property type="protein sequence ID" value="KXH64242.1"/>
    <property type="molecule type" value="Genomic_DNA"/>
</dbReference>
<comment type="caution">
    <text evidence="2">The sequence shown here is derived from an EMBL/GenBank/DDBJ whole genome shotgun (WGS) entry which is preliminary data.</text>
</comment>
<reference evidence="2 3" key="1">
    <citation type="submission" date="2014-02" db="EMBL/GenBank/DDBJ databases">
        <title>The genome sequence of Colletotrichum nymphaeae SA-01.</title>
        <authorList>
            <person name="Baroncelli R."/>
            <person name="Thon M.R."/>
        </authorList>
    </citation>
    <scope>NUCLEOTIDE SEQUENCE [LARGE SCALE GENOMIC DNA]</scope>
    <source>
        <strain evidence="2 3">SA-01</strain>
    </source>
</reference>
<feature type="transmembrane region" description="Helical" evidence="1">
    <location>
        <begin position="105"/>
        <end position="123"/>
    </location>
</feature>
<keyword evidence="1" id="KW-0472">Membrane</keyword>
<accession>A0A135UV70</accession>
<organism evidence="2 3">
    <name type="scientific">Colletotrichum nymphaeae SA-01</name>
    <dbReference type="NCBI Taxonomy" id="1460502"/>
    <lineage>
        <taxon>Eukaryota</taxon>
        <taxon>Fungi</taxon>
        <taxon>Dikarya</taxon>
        <taxon>Ascomycota</taxon>
        <taxon>Pezizomycotina</taxon>
        <taxon>Sordariomycetes</taxon>
        <taxon>Hypocreomycetidae</taxon>
        <taxon>Glomerellales</taxon>
        <taxon>Glomerellaceae</taxon>
        <taxon>Colletotrichum</taxon>
        <taxon>Colletotrichum acutatum species complex</taxon>
    </lineage>
</organism>
<sequence length="444" mass="49710">MGIATPGTLAILAIFLAFQTVYFVTESSLHLFFPKKMTQKWLVFFQYLIAPLFIGTLGLILIPNIFHIDKDTNGDVFANKTADTSCNSTALAEIDADIGGYGIRIAIWAQEFVIFFIALAGTFHSKVTGAKEIGAGLIITHFSLAVALIVQVVQFKGDEGDEKGRRILTSASAILGAMILDSQNSALSILLITKQTLAARWQVVIVIFCQTVSMVLIPILVAKYTHHHSDNDLALDAHGCNLLQVFWWGRLRNFPYKKDETMMYRHEATAFWLYYSFRLVVYIQSSFHALRNTQIFHKAEKSDDLPLEGITHPSLGKRDGHGQRWSGKIRRWLGAHSDDMRFKPYPTTISLMYIVYGVLMVASMAAAEITIGGPNKIFEQKDSQTVSTGQVIAVVVAAVTIARGLWLFFMLFIKDGKIKSIKEGLGSFRWPLHLRFDDREPLRA</sequence>
<feature type="transmembrane region" description="Helical" evidence="1">
    <location>
        <begin position="272"/>
        <end position="290"/>
    </location>
</feature>